<dbReference type="Gene3D" id="1.10.132.120">
    <property type="match status" value="1"/>
</dbReference>
<dbReference type="EC" id="5.6.2.1" evidence="3"/>
<dbReference type="RefSeq" id="WP_255058981.1">
    <property type="nucleotide sequence ID" value="NZ_JANDBD010000002.1"/>
</dbReference>
<gene>
    <name evidence="10" type="ORF">NM203_06740</name>
</gene>
<accession>A0ABT1LYA2</accession>
<dbReference type="SUPFAM" id="SSF56349">
    <property type="entry name" value="DNA breaking-rejoining enzymes"/>
    <property type="match status" value="1"/>
</dbReference>
<dbReference type="InterPro" id="IPR013500">
    <property type="entry name" value="TopoI_cat_euk"/>
</dbReference>
<dbReference type="SUPFAM" id="SSF55869">
    <property type="entry name" value="DNA topoisomerase I domain"/>
    <property type="match status" value="1"/>
</dbReference>
<dbReference type="InterPro" id="IPR049331">
    <property type="entry name" value="Top1B_N_bact"/>
</dbReference>
<dbReference type="EMBL" id="JANDBD010000002">
    <property type="protein sequence ID" value="MCP9271878.1"/>
    <property type="molecule type" value="Genomic_DNA"/>
</dbReference>
<dbReference type="InterPro" id="IPR001631">
    <property type="entry name" value="TopoI"/>
</dbReference>
<evidence type="ECO:0000256" key="4">
    <source>
        <dbReference type="ARBA" id="ARBA00023029"/>
    </source>
</evidence>
<reference evidence="10 11" key="1">
    <citation type="submission" date="2022-06" db="EMBL/GenBank/DDBJ databases">
        <title>Mycolicibacterium sp. CAU 1645 isolated from seawater.</title>
        <authorList>
            <person name="Kim W."/>
        </authorList>
    </citation>
    <scope>NUCLEOTIDE SEQUENCE [LARGE SCALE GENOMIC DNA]</scope>
    <source>
        <strain evidence="10 11">CAU 1645</strain>
    </source>
</reference>
<evidence type="ECO:0000256" key="2">
    <source>
        <dbReference type="ARBA" id="ARBA00006645"/>
    </source>
</evidence>
<dbReference type="PROSITE" id="PS52038">
    <property type="entry name" value="TOPO_IB_2"/>
    <property type="match status" value="1"/>
</dbReference>
<evidence type="ECO:0000256" key="1">
    <source>
        <dbReference type="ARBA" id="ARBA00000213"/>
    </source>
</evidence>
<evidence type="ECO:0000256" key="5">
    <source>
        <dbReference type="ARBA" id="ARBA00023125"/>
    </source>
</evidence>
<evidence type="ECO:0000259" key="8">
    <source>
        <dbReference type="Pfam" id="PF01028"/>
    </source>
</evidence>
<keyword evidence="11" id="KW-1185">Reference proteome</keyword>
<evidence type="ECO:0000259" key="9">
    <source>
        <dbReference type="Pfam" id="PF21338"/>
    </source>
</evidence>
<evidence type="ECO:0000256" key="6">
    <source>
        <dbReference type="ARBA" id="ARBA00023235"/>
    </source>
</evidence>
<dbReference type="Pfam" id="PF01028">
    <property type="entry name" value="Topoisom_I"/>
    <property type="match status" value="1"/>
</dbReference>
<dbReference type="PRINTS" id="PR00416">
    <property type="entry name" value="EUTPISMRASEI"/>
</dbReference>
<evidence type="ECO:0000313" key="11">
    <source>
        <dbReference type="Proteomes" id="UP001651690"/>
    </source>
</evidence>
<dbReference type="InterPro" id="IPR035447">
    <property type="entry name" value="DNA_topo_I_N_sf"/>
</dbReference>
<comment type="similarity">
    <text evidence="2">Belongs to the type IB topoisomerase family.</text>
</comment>
<dbReference type="Gene3D" id="3.30.66.10">
    <property type="entry name" value="DNA topoisomerase I domain"/>
    <property type="match status" value="1"/>
</dbReference>
<keyword evidence="6" id="KW-0413">Isomerase</keyword>
<name>A0ABT1LYA2_9MYCO</name>
<keyword evidence="4" id="KW-0799">Topoisomerase</keyword>
<dbReference type="InterPro" id="IPR011010">
    <property type="entry name" value="DNA_brk_join_enz"/>
</dbReference>
<feature type="region of interest" description="Disordered" evidence="7">
    <location>
        <begin position="1"/>
        <end position="27"/>
    </location>
</feature>
<sequence>MKLKRSEVTGPGITRQRRGKGFSYTRSDGGKVGAKTLQRIEELVIPPAWKKVWISPHANGHIQAVGTDIAGRRQYLYHQAWQEERAEEKFDRVLELSKKLPEWRADTAKDLRGRGFARERVLALALHLVDRGYFRAGGDQSAEEFEHYGLSTLLCEHVTVRKNAVAFDFPAKSGVQRTVKIDDPEIVKAVRSMQRRKCDSNRFLVHRKGTDWAEVHAADLNARFKEMVGDEYTVKDLRTWHGTVLAAEAFVDADPPVDPKVVKRVVSAVMKEVSAELGNTPAVARTSYVDPRVVRAYEQNITIEAACKRAERKRNPQQAQAILEKATRSMIRKVAR</sequence>
<feature type="domain" description="DNA topoisomerase I catalytic core eukaryotic-type" evidence="8">
    <location>
        <begin position="81"/>
        <end position="302"/>
    </location>
</feature>
<dbReference type="InterPro" id="IPR014711">
    <property type="entry name" value="TopoI_cat_a-hlx-sub_euk"/>
</dbReference>
<protein>
    <recommendedName>
        <fullName evidence="3">DNA topoisomerase</fullName>
        <ecNumber evidence="3">5.6.2.1</ecNumber>
    </recommendedName>
</protein>
<comment type="catalytic activity">
    <reaction evidence="1">
        <text>ATP-independent breakage of single-stranded DNA, followed by passage and rejoining.</text>
        <dbReference type="EC" id="5.6.2.1"/>
    </reaction>
</comment>
<evidence type="ECO:0000313" key="10">
    <source>
        <dbReference type="EMBL" id="MCP9271878.1"/>
    </source>
</evidence>
<comment type="caution">
    <text evidence="10">The sequence shown here is derived from an EMBL/GenBank/DDBJ whole genome shotgun (WGS) entry which is preliminary data.</text>
</comment>
<feature type="domain" description="DNA topoisomerase IB N-terminal" evidence="9">
    <location>
        <begin position="21"/>
        <end position="68"/>
    </location>
</feature>
<evidence type="ECO:0000256" key="7">
    <source>
        <dbReference type="SAM" id="MobiDB-lite"/>
    </source>
</evidence>
<organism evidence="10 11">
    <name type="scientific">Mycolicibacterium arenosum</name>
    <dbReference type="NCBI Taxonomy" id="2952157"/>
    <lineage>
        <taxon>Bacteria</taxon>
        <taxon>Bacillati</taxon>
        <taxon>Actinomycetota</taxon>
        <taxon>Actinomycetes</taxon>
        <taxon>Mycobacteriales</taxon>
        <taxon>Mycobacteriaceae</taxon>
        <taxon>Mycolicibacterium</taxon>
    </lineage>
</organism>
<dbReference type="Proteomes" id="UP001651690">
    <property type="component" value="Unassembled WGS sequence"/>
</dbReference>
<keyword evidence="5" id="KW-0238">DNA-binding</keyword>
<evidence type="ECO:0000256" key="3">
    <source>
        <dbReference type="ARBA" id="ARBA00012891"/>
    </source>
</evidence>
<dbReference type="Gene3D" id="3.90.15.10">
    <property type="entry name" value="Topoisomerase I, Chain A, domain 3"/>
    <property type="match status" value="1"/>
</dbReference>
<dbReference type="Pfam" id="PF21338">
    <property type="entry name" value="Top1B_N_bact"/>
    <property type="match status" value="1"/>
</dbReference>
<proteinExistence type="inferred from homology"/>